<dbReference type="AlphaFoldDB" id="A0A9P9GYH2"/>
<reference evidence="1" key="1">
    <citation type="journal article" date="2021" name="Nat. Commun.">
        <title>Genetic determinants of endophytism in the Arabidopsis root mycobiome.</title>
        <authorList>
            <person name="Mesny F."/>
            <person name="Miyauchi S."/>
            <person name="Thiergart T."/>
            <person name="Pickel B."/>
            <person name="Atanasova L."/>
            <person name="Karlsson M."/>
            <person name="Huettel B."/>
            <person name="Barry K.W."/>
            <person name="Haridas S."/>
            <person name="Chen C."/>
            <person name="Bauer D."/>
            <person name="Andreopoulos W."/>
            <person name="Pangilinan J."/>
            <person name="LaButti K."/>
            <person name="Riley R."/>
            <person name="Lipzen A."/>
            <person name="Clum A."/>
            <person name="Drula E."/>
            <person name="Henrissat B."/>
            <person name="Kohler A."/>
            <person name="Grigoriev I.V."/>
            <person name="Martin F.M."/>
            <person name="Hacquard S."/>
        </authorList>
    </citation>
    <scope>NUCLEOTIDE SEQUENCE</scope>
    <source>
        <strain evidence="1">MPI-CAGE-AT-0023</strain>
    </source>
</reference>
<evidence type="ECO:0000313" key="2">
    <source>
        <dbReference type="Proteomes" id="UP000720189"/>
    </source>
</evidence>
<dbReference type="GeneID" id="70223080"/>
<dbReference type="Proteomes" id="UP000720189">
    <property type="component" value="Unassembled WGS sequence"/>
</dbReference>
<sequence>MVREAALVANMRGAKILRARLYLVKIKGANRSAVWMPHRHENIQDILTNQTI</sequence>
<name>A0A9P9GYH2_FUSRE</name>
<comment type="caution">
    <text evidence="1">The sequence shown here is derived from an EMBL/GenBank/DDBJ whole genome shotgun (WGS) entry which is preliminary data.</text>
</comment>
<protein>
    <submittedName>
        <fullName evidence="1">Uncharacterized protein</fullName>
    </submittedName>
</protein>
<accession>A0A9P9GYH2</accession>
<dbReference type="RefSeq" id="XP_046048114.1">
    <property type="nucleotide sequence ID" value="XM_046193126.1"/>
</dbReference>
<gene>
    <name evidence="1" type="ORF">BKA55DRAFT_572186</name>
</gene>
<organism evidence="1 2">
    <name type="scientific">Fusarium redolens</name>
    <dbReference type="NCBI Taxonomy" id="48865"/>
    <lineage>
        <taxon>Eukaryota</taxon>
        <taxon>Fungi</taxon>
        <taxon>Dikarya</taxon>
        <taxon>Ascomycota</taxon>
        <taxon>Pezizomycotina</taxon>
        <taxon>Sordariomycetes</taxon>
        <taxon>Hypocreomycetidae</taxon>
        <taxon>Hypocreales</taxon>
        <taxon>Nectriaceae</taxon>
        <taxon>Fusarium</taxon>
        <taxon>Fusarium redolens species complex</taxon>
    </lineage>
</organism>
<keyword evidence="2" id="KW-1185">Reference proteome</keyword>
<dbReference type="EMBL" id="JAGMUX010000010">
    <property type="protein sequence ID" value="KAH7247531.1"/>
    <property type="molecule type" value="Genomic_DNA"/>
</dbReference>
<evidence type="ECO:0000313" key="1">
    <source>
        <dbReference type="EMBL" id="KAH7247531.1"/>
    </source>
</evidence>
<proteinExistence type="predicted"/>